<dbReference type="GO" id="GO:0043565">
    <property type="term" value="F:sequence-specific DNA binding"/>
    <property type="evidence" value="ECO:0007669"/>
    <property type="project" value="InterPro"/>
</dbReference>
<feature type="domain" description="HTH araC/xylS-type" evidence="2">
    <location>
        <begin position="164"/>
        <end position="264"/>
    </location>
</feature>
<protein>
    <submittedName>
        <fullName evidence="3">AraC-like DNA-binding protein</fullName>
    </submittedName>
</protein>
<keyword evidence="4" id="KW-1185">Reference proteome</keyword>
<dbReference type="InterPro" id="IPR018060">
    <property type="entry name" value="HTH_AraC"/>
</dbReference>
<evidence type="ECO:0000256" key="1">
    <source>
        <dbReference type="SAM" id="MobiDB-lite"/>
    </source>
</evidence>
<dbReference type="PANTHER" id="PTHR43436:SF1">
    <property type="entry name" value="TRANSCRIPTIONAL REGULATORY PROTEIN"/>
    <property type="match status" value="1"/>
</dbReference>
<comment type="caution">
    <text evidence="3">The sequence shown here is derived from an EMBL/GenBank/DDBJ whole genome shotgun (WGS) entry which is preliminary data.</text>
</comment>
<dbReference type="SMART" id="SM00342">
    <property type="entry name" value="HTH_ARAC"/>
    <property type="match status" value="1"/>
</dbReference>
<dbReference type="RefSeq" id="WP_168056700.1">
    <property type="nucleotide sequence ID" value="NZ_JAAOZT010000012.1"/>
</dbReference>
<evidence type="ECO:0000313" key="4">
    <source>
        <dbReference type="Proteomes" id="UP000571084"/>
    </source>
</evidence>
<organism evidence="3 4">
    <name type="scientific">Glaciimonas immobilis</name>
    <dbReference type="NCBI Taxonomy" id="728004"/>
    <lineage>
        <taxon>Bacteria</taxon>
        <taxon>Pseudomonadati</taxon>
        <taxon>Pseudomonadota</taxon>
        <taxon>Betaproteobacteria</taxon>
        <taxon>Burkholderiales</taxon>
        <taxon>Oxalobacteraceae</taxon>
        <taxon>Glaciimonas</taxon>
    </lineage>
</organism>
<evidence type="ECO:0000259" key="2">
    <source>
        <dbReference type="PROSITE" id="PS01124"/>
    </source>
</evidence>
<dbReference type="PROSITE" id="PS01124">
    <property type="entry name" value="HTH_ARAC_FAMILY_2"/>
    <property type="match status" value="1"/>
</dbReference>
<dbReference type="Pfam" id="PF12833">
    <property type="entry name" value="HTH_18"/>
    <property type="match status" value="1"/>
</dbReference>
<feature type="region of interest" description="Disordered" evidence="1">
    <location>
        <begin position="1"/>
        <end position="20"/>
    </location>
</feature>
<sequence length="281" mass="31934">MFNNSELILTPTPTRPTRPPRQRHIWINSDRVFYSGLIGQRTTRVMGSILMYVSLSEPIRISIDNGDWITTDFAVVQPYTPHRIECDNRLVAVMHIEPETVALEYLPAYLKSRSGKVADPELVQRIVDAYAKINRLGDIIDPKTEDFDMFFFGQLLVRPPPFESRIAMLVERIKENPCGQASAISCAADSGLSVSRFLHLFRATVGISFRSFRSWKRGRSLLYRLLDSNNLIYLALNTGYPDATHFSHSVRQVFGMTPTLLFKSSQSIRMYGQAIPPPHAL</sequence>
<dbReference type="PANTHER" id="PTHR43436">
    <property type="entry name" value="ARAC-FAMILY TRANSCRIPTIONAL REGULATOR"/>
    <property type="match status" value="1"/>
</dbReference>
<gene>
    <name evidence="3" type="ORF">HNR39_003029</name>
</gene>
<reference evidence="3 4" key="1">
    <citation type="submission" date="2020-08" db="EMBL/GenBank/DDBJ databases">
        <title>Genomic Encyclopedia of Type Strains, Phase IV (KMG-IV): sequencing the most valuable type-strain genomes for metagenomic binning, comparative biology and taxonomic classification.</title>
        <authorList>
            <person name="Goeker M."/>
        </authorList>
    </citation>
    <scope>NUCLEOTIDE SEQUENCE [LARGE SCALE GENOMIC DNA]</scope>
    <source>
        <strain evidence="3 4">DSM 23240</strain>
    </source>
</reference>
<dbReference type="Proteomes" id="UP000571084">
    <property type="component" value="Unassembled WGS sequence"/>
</dbReference>
<evidence type="ECO:0000313" key="3">
    <source>
        <dbReference type="EMBL" id="MBB5201180.1"/>
    </source>
</evidence>
<name>A0A840RXJ9_9BURK</name>
<dbReference type="GO" id="GO:0003700">
    <property type="term" value="F:DNA-binding transcription factor activity"/>
    <property type="evidence" value="ECO:0007669"/>
    <property type="project" value="InterPro"/>
</dbReference>
<keyword evidence="3" id="KW-0238">DNA-binding</keyword>
<proteinExistence type="predicted"/>
<accession>A0A840RXJ9</accession>
<dbReference type="AlphaFoldDB" id="A0A840RXJ9"/>
<dbReference type="EMBL" id="JACHHQ010000006">
    <property type="protein sequence ID" value="MBB5201180.1"/>
    <property type="molecule type" value="Genomic_DNA"/>
</dbReference>
<dbReference type="Gene3D" id="1.10.10.60">
    <property type="entry name" value="Homeodomain-like"/>
    <property type="match status" value="1"/>
</dbReference>